<evidence type="ECO:0000313" key="4">
    <source>
        <dbReference type="RefSeq" id="XP_006819887.1"/>
    </source>
</evidence>
<evidence type="ECO:0000313" key="3">
    <source>
        <dbReference type="Proteomes" id="UP000694865"/>
    </source>
</evidence>
<gene>
    <name evidence="4" type="primary">LOC102803418</name>
</gene>
<name>A0ABM0MIP6_SACKO</name>
<dbReference type="RefSeq" id="XP_006819887.1">
    <property type="nucleotide sequence ID" value="XM_006819824.1"/>
</dbReference>
<proteinExistence type="inferred from homology"/>
<keyword evidence="2" id="KW-0472">Membrane</keyword>
<dbReference type="Pfam" id="PF01554">
    <property type="entry name" value="MatE"/>
    <property type="match status" value="2"/>
</dbReference>
<feature type="transmembrane region" description="Helical" evidence="2">
    <location>
        <begin position="86"/>
        <end position="109"/>
    </location>
</feature>
<protein>
    <recommendedName>
        <fullName evidence="2">Multidrug and toxin extrusion protein</fullName>
    </recommendedName>
</protein>
<feature type="transmembrane region" description="Helical" evidence="2">
    <location>
        <begin position="242"/>
        <end position="265"/>
    </location>
</feature>
<feature type="transmembrane region" description="Helical" evidence="2">
    <location>
        <begin position="312"/>
        <end position="333"/>
    </location>
</feature>
<evidence type="ECO:0000256" key="1">
    <source>
        <dbReference type="ARBA" id="ARBA00010199"/>
    </source>
</evidence>
<dbReference type="PANTHER" id="PTHR11206">
    <property type="entry name" value="MULTIDRUG RESISTANCE PROTEIN"/>
    <property type="match status" value="1"/>
</dbReference>
<keyword evidence="3" id="KW-1185">Reference proteome</keyword>
<organism evidence="3 4">
    <name type="scientific">Saccoglossus kowalevskii</name>
    <name type="common">Acorn worm</name>
    <dbReference type="NCBI Taxonomy" id="10224"/>
    <lineage>
        <taxon>Eukaryota</taxon>
        <taxon>Metazoa</taxon>
        <taxon>Hemichordata</taxon>
        <taxon>Enteropneusta</taxon>
        <taxon>Harrimaniidae</taxon>
        <taxon>Saccoglossus</taxon>
    </lineage>
</organism>
<feature type="transmembrane region" description="Helical" evidence="2">
    <location>
        <begin position="201"/>
        <end position="221"/>
    </location>
</feature>
<dbReference type="Proteomes" id="UP000694865">
    <property type="component" value="Unplaced"/>
</dbReference>
<keyword evidence="2" id="KW-0812">Transmembrane</keyword>
<feature type="transmembrane region" description="Helical" evidence="2">
    <location>
        <begin position="452"/>
        <end position="472"/>
    </location>
</feature>
<feature type="transmembrane region" description="Helical" evidence="2">
    <location>
        <begin position="121"/>
        <end position="142"/>
    </location>
</feature>
<dbReference type="GeneID" id="102803418"/>
<feature type="transmembrane region" description="Helical" evidence="2">
    <location>
        <begin position="285"/>
        <end position="305"/>
    </location>
</feature>
<feature type="transmembrane region" description="Helical" evidence="2">
    <location>
        <begin position="163"/>
        <end position="181"/>
    </location>
</feature>
<dbReference type="InterPro" id="IPR002528">
    <property type="entry name" value="MATE_fam"/>
</dbReference>
<accession>A0ABM0MIP6</accession>
<comment type="similarity">
    <text evidence="1 2">Belongs to the multi antimicrobial extrusion (MATE) (TC 2.A.66.1) family.</text>
</comment>
<evidence type="ECO:0000256" key="2">
    <source>
        <dbReference type="RuleBase" id="RU004914"/>
    </source>
</evidence>
<sequence>MTFPMDGCTLAFFGGGATVTGESDSLFGGRLFKELEELLKHTCPMLFCPLGLAIGYGLSSASSTLLSQTFGSGNYIQVGIVLQRSIYVLLLSVFPSCAILYNAEIILLFCKQDPTIASGAVWSQVVTYWFLAGVLVIYIKVASIQEQTWGGWTVEGLYDWNEIVHLGIPGIIFTIMEWSCFDIPSLVAGLLGDDQLAVYSIIWQVLNISIMPCFSMARIVIVRVGNFLGKYEPSHARIAGRVALLINVISTIIIVIIVVCMRNILPLLFTSDKYIVQLTSSTLPVLVLLIPYSNAITQAAILQGIGHQRTVAIYSFIVYYLIGLPIGFFLIFVVKTGMVGYWIGIFLASVCQSLFYDIAITRIDWVQEAEKAHMRAYINIQGKYTTSLNTSDDDFAEDYIIENLNSKSNYHYDATYDGQNESTSLCMKENGSTKSFSTNERPVIKSIIMKRIAVLVCMIIVLIVGVLIESSMTSRVREFMKEELNVDFNATSIE</sequence>
<reference evidence="4" key="1">
    <citation type="submission" date="2025-08" db="UniProtKB">
        <authorList>
            <consortium name="RefSeq"/>
        </authorList>
    </citation>
    <scope>IDENTIFICATION</scope>
    <source>
        <tissue evidence="4">Testes</tissue>
    </source>
</reference>
<feature type="transmembrane region" description="Helical" evidence="2">
    <location>
        <begin position="45"/>
        <end position="66"/>
    </location>
</feature>
<keyword evidence="2" id="KW-1133">Transmembrane helix</keyword>
<feature type="transmembrane region" description="Helical" evidence="2">
    <location>
        <begin position="339"/>
        <end position="359"/>
    </location>
</feature>